<reference evidence="1" key="1">
    <citation type="submission" date="2018-05" db="EMBL/GenBank/DDBJ databases">
        <authorList>
            <person name="Lanie J.A."/>
            <person name="Ng W.-L."/>
            <person name="Kazmierczak K.M."/>
            <person name="Andrzejewski T.M."/>
            <person name="Davidsen T.M."/>
            <person name="Wayne K.J."/>
            <person name="Tettelin H."/>
            <person name="Glass J.I."/>
            <person name="Rusch D."/>
            <person name="Podicherti R."/>
            <person name="Tsui H.-C.T."/>
            <person name="Winkler M.E."/>
        </authorList>
    </citation>
    <scope>NUCLEOTIDE SEQUENCE</scope>
</reference>
<proteinExistence type="predicted"/>
<name>A0A381NNV2_9ZZZZ</name>
<evidence type="ECO:0000313" key="1">
    <source>
        <dbReference type="EMBL" id="SUZ56029.1"/>
    </source>
</evidence>
<dbReference type="EMBL" id="UINC01000476">
    <property type="protein sequence ID" value="SUZ56029.1"/>
    <property type="molecule type" value="Genomic_DNA"/>
</dbReference>
<organism evidence="1">
    <name type="scientific">marine metagenome</name>
    <dbReference type="NCBI Taxonomy" id="408172"/>
    <lineage>
        <taxon>unclassified sequences</taxon>
        <taxon>metagenomes</taxon>
        <taxon>ecological metagenomes</taxon>
    </lineage>
</organism>
<protein>
    <submittedName>
        <fullName evidence="1">Uncharacterized protein</fullName>
    </submittedName>
</protein>
<dbReference type="AlphaFoldDB" id="A0A381NNV2"/>
<sequence>MLQNVDISKLHQMFQVHLLLPMLIQ</sequence>
<gene>
    <name evidence="1" type="ORF">METZ01_LOCUS8883</name>
</gene>
<accession>A0A381NNV2</accession>